<organism evidence="2 3">
    <name type="scientific">Streptomyces bambusae</name>
    <dbReference type="NCBI Taxonomy" id="1550616"/>
    <lineage>
        <taxon>Bacteria</taxon>
        <taxon>Bacillati</taxon>
        <taxon>Actinomycetota</taxon>
        <taxon>Actinomycetes</taxon>
        <taxon>Kitasatosporales</taxon>
        <taxon>Streptomycetaceae</taxon>
        <taxon>Streptomyces</taxon>
    </lineage>
</organism>
<dbReference type="EMBL" id="WTFF01000049">
    <property type="protein sequence ID" value="MBW5482220.1"/>
    <property type="molecule type" value="Genomic_DNA"/>
</dbReference>
<gene>
    <name evidence="2" type="ORF">GPJ59_10070</name>
</gene>
<accession>A0ABS6Z386</accession>
<evidence type="ECO:0000313" key="3">
    <source>
        <dbReference type="Proteomes" id="UP000812013"/>
    </source>
</evidence>
<comment type="caution">
    <text evidence="2">The sequence shown here is derived from an EMBL/GenBank/DDBJ whole genome shotgun (WGS) entry which is preliminary data.</text>
</comment>
<keyword evidence="3" id="KW-1185">Reference proteome</keyword>
<name>A0ABS6Z386_9ACTN</name>
<reference evidence="2 3" key="1">
    <citation type="submission" date="2019-12" db="EMBL/GenBank/DDBJ databases">
        <title>Genome sequence of Streptomyces bambusae.</title>
        <authorList>
            <person name="Bansal K."/>
            <person name="Choksket S."/>
            <person name="Korpole S."/>
            <person name="Patil P.B."/>
        </authorList>
    </citation>
    <scope>NUCLEOTIDE SEQUENCE [LARGE SCALE GENOMIC DNA]</scope>
    <source>
        <strain evidence="2 3">SK60</strain>
    </source>
</reference>
<feature type="region of interest" description="Disordered" evidence="1">
    <location>
        <begin position="1"/>
        <end position="56"/>
    </location>
</feature>
<dbReference type="Pfam" id="PF19908">
    <property type="entry name" value="DUF6381"/>
    <property type="match status" value="1"/>
</dbReference>
<feature type="compositionally biased region" description="Basic and acidic residues" evidence="1">
    <location>
        <begin position="14"/>
        <end position="56"/>
    </location>
</feature>
<dbReference type="Proteomes" id="UP000812013">
    <property type="component" value="Unassembled WGS sequence"/>
</dbReference>
<dbReference type="RefSeq" id="WP_219666141.1">
    <property type="nucleotide sequence ID" value="NZ_WTFF01000049.1"/>
</dbReference>
<sequence>MTRETRPAHGPAPGRDRRPAQGPDHEERDEQRRVREEDRAEHLLEQARRAEDPEAADRLRHRAAVLRDRAERLHPPGHRDIVADEEI</sequence>
<evidence type="ECO:0000313" key="2">
    <source>
        <dbReference type="EMBL" id="MBW5482220.1"/>
    </source>
</evidence>
<protein>
    <submittedName>
        <fullName evidence="2">Uncharacterized protein</fullName>
    </submittedName>
</protein>
<proteinExistence type="predicted"/>
<dbReference type="InterPro" id="IPR045961">
    <property type="entry name" value="DUF6381"/>
</dbReference>
<evidence type="ECO:0000256" key="1">
    <source>
        <dbReference type="SAM" id="MobiDB-lite"/>
    </source>
</evidence>